<comment type="function">
    <text evidence="2">Catalyzes the reduction of dTDP-6-deoxy-L-lyxo-4-hexulose to yield dTDP-L-rhamnose.</text>
</comment>
<dbReference type="InterPro" id="IPR036291">
    <property type="entry name" value="NAD(P)-bd_dom_sf"/>
</dbReference>
<comment type="similarity">
    <text evidence="1 2">Belongs to the dTDP-4-dehydrorhamnose reductase family.</text>
</comment>
<evidence type="ECO:0000259" key="3">
    <source>
        <dbReference type="Pfam" id="PF04321"/>
    </source>
</evidence>
<dbReference type="Proteomes" id="UP000632377">
    <property type="component" value="Unassembled WGS sequence"/>
</dbReference>
<dbReference type="Gene3D" id="3.40.50.720">
    <property type="entry name" value="NAD(P)-binding Rossmann-like Domain"/>
    <property type="match status" value="1"/>
</dbReference>
<comment type="caution">
    <text evidence="4">The sequence shown here is derived from an EMBL/GenBank/DDBJ whole genome shotgun (WGS) entry which is preliminary data.</text>
</comment>
<dbReference type="EC" id="1.1.1.133" evidence="2"/>
<dbReference type="InterPro" id="IPR005913">
    <property type="entry name" value="dTDP_dehydrorham_reduct"/>
</dbReference>
<name>A0ABS1TBI1_9CLOT</name>
<dbReference type="RefSeq" id="WP_202749470.1">
    <property type="nucleotide sequence ID" value="NZ_JAESWC010000008.1"/>
</dbReference>
<dbReference type="Pfam" id="PF04321">
    <property type="entry name" value="RmlD_sub_bind"/>
    <property type="match status" value="1"/>
</dbReference>
<protein>
    <recommendedName>
        <fullName evidence="2">dTDP-4-dehydrorhamnose reductase</fullName>
        <ecNumber evidence="2">1.1.1.133</ecNumber>
    </recommendedName>
</protein>
<keyword evidence="5" id="KW-1185">Reference proteome</keyword>
<proteinExistence type="inferred from homology"/>
<gene>
    <name evidence="4" type="ORF">JK636_13200</name>
</gene>
<keyword evidence="2" id="KW-0560">Oxidoreductase</keyword>
<dbReference type="PANTHER" id="PTHR10491">
    <property type="entry name" value="DTDP-4-DEHYDRORHAMNOSE REDUCTASE"/>
    <property type="match status" value="1"/>
</dbReference>
<keyword evidence="2" id="KW-0521">NADP</keyword>
<comment type="pathway">
    <text evidence="2">Carbohydrate biosynthesis; dTDP-L-rhamnose biosynthesis.</text>
</comment>
<dbReference type="EMBL" id="JAESWC010000008">
    <property type="protein sequence ID" value="MBL4936714.1"/>
    <property type="molecule type" value="Genomic_DNA"/>
</dbReference>
<feature type="domain" description="RmlD-like substrate binding" evidence="3">
    <location>
        <begin position="3"/>
        <end position="284"/>
    </location>
</feature>
<dbReference type="PANTHER" id="PTHR10491:SF4">
    <property type="entry name" value="METHIONINE ADENOSYLTRANSFERASE 2 SUBUNIT BETA"/>
    <property type="match status" value="1"/>
</dbReference>
<dbReference type="InterPro" id="IPR029903">
    <property type="entry name" value="RmlD-like-bd"/>
</dbReference>
<dbReference type="SUPFAM" id="SSF51735">
    <property type="entry name" value="NAD(P)-binding Rossmann-fold domains"/>
    <property type="match status" value="1"/>
</dbReference>
<accession>A0ABS1TBI1</accession>
<evidence type="ECO:0000256" key="1">
    <source>
        <dbReference type="ARBA" id="ARBA00010944"/>
    </source>
</evidence>
<sequence length="288" mass="33315">MDKILVTGAGGFFASRFCEYYSDRYEIIPLKRNDLDIRDENKVLNVIKDIRPNYVLHTAAIADTGKCEQDKETSYDINVLGSRNIAKGCSLVNAKLIHLSTEQLFNGNIEKGPYNEEVKPEPNTTYGNHKLMAEDEIRKVLEEAYILRLTWMFGFPERFEKVNANIVWNVMRAALSGNIMKIPVNEYRGMTYVYDLINNIPKIMNLPYEIYHTGSENNLNTYDIAKHVVEELGLSYRINDIIEKDEEKFKELPRDLRISNAKLKSFGIEFLDTEEAVSRCIKEFGYRV</sequence>
<evidence type="ECO:0000313" key="4">
    <source>
        <dbReference type="EMBL" id="MBL4936714.1"/>
    </source>
</evidence>
<reference evidence="4 5" key="1">
    <citation type="submission" date="2021-01" db="EMBL/GenBank/DDBJ databases">
        <title>Genome public.</title>
        <authorList>
            <person name="Liu C."/>
            <person name="Sun Q."/>
        </authorList>
    </citation>
    <scope>NUCLEOTIDE SEQUENCE [LARGE SCALE GENOMIC DNA]</scope>
    <source>
        <strain evidence="4 5">YIM B02515</strain>
    </source>
</reference>
<organism evidence="4 5">
    <name type="scientific">Clostridium rhizosphaerae</name>
    <dbReference type="NCBI Taxonomy" id="2803861"/>
    <lineage>
        <taxon>Bacteria</taxon>
        <taxon>Bacillati</taxon>
        <taxon>Bacillota</taxon>
        <taxon>Clostridia</taxon>
        <taxon>Eubacteriales</taxon>
        <taxon>Clostridiaceae</taxon>
        <taxon>Clostridium</taxon>
    </lineage>
</organism>
<evidence type="ECO:0000256" key="2">
    <source>
        <dbReference type="RuleBase" id="RU364082"/>
    </source>
</evidence>
<evidence type="ECO:0000313" key="5">
    <source>
        <dbReference type="Proteomes" id="UP000632377"/>
    </source>
</evidence>